<evidence type="ECO:0000313" key="3">
    <source>
        <dbReference type="Proteomes" id="UP000054270"/>
    </source>
</evidence>
<feature type="compositionally biased region" description="Polar residues" evidence="1">
    <location>
        <begin position="154"/>
        <end position="188"/>
    </location>
</feature>
<feature type="region of interest" description="Disordered" evidence="1">
    <location>
        <begin position="1"/>
        <end position="30"/>
    </location>
</feature>
<reference evidence="3" key="1">
    <citation type="submission" date="2014-04" db="EMBL/GenBank/DDBJ databases">
        <title>Evolutionary Origins and Diversification of the Mycorrhizal Mutualists.</title>
        <authorList>
            <consortium name="DOE Joint Genome Institute"/>
            <consortium name="Mycorrhizal Genomics Consortium"/>
            <person name="Kohler A."/>
            <person name="Kuo A."/>
            <person name="Nagy L.G."/>
            <person name="Floudas D."/>
            <person name="Copeland A."/>
            <person name="Barry K.W."/>
            <person name="Cichocki N."/>
            <person name="Veneault-Fourrey C."/>
            <person name="LaButti K."/>
            <person name="Lindquist E.A."/>
            <person name="Lipzen A."/>
            <person name="Lundell T."/>
            <person name="Morin E."/>
            <person name="Murat C."/>
            <person name="Riley R."/>
            <person name="Ohm R."/>
            <person name="Sun H."/>
            <person name="Tunlid A."/>
            <person name="Henrissat B."/>
            <person name="Grigoriev I.V."/>
            <person name="Hibbett D.S."/>
            <person name="Martin F."/>
        </authorList>
    </citation>
    <scope>NUCLEOTIDE SEQUENCE [LARGE SCALE GENOMIC DNA]</scope>
    <source>
        <strain evidence="3">FD-334 SS-4</strain>
    </source>
</reference>
<feature type="compositionally biased region" description="Low complexity" evidence="1">
    <location>
        <begin position="1"/>
        <end position="17"/>
    </location>
</feature>
<proteinExistence type="predicted"/>
<evidence type="ECO:0000256" key="1">
    <source>
        <dbReference type="SAM" id="MobiDB-lite"/>
    </source>
</evidence>
<feature type="region of interest" description="Disordered" evidence="1">
    <location>
        <begin position="97"/>
        <end position="189"/>
    </location>
</feature>
<dbReference type="EMBL" id="KN817751">
    <property type="protein sequence ID" value="KJA13350.1"/>
    <property type="molecule type" value="Genomic_DNA"/>
</dbReference>
<name>A0A0D2NXZ0_HYPSF</name>
<gene>
    <name evidence="2" type="ORF">HYPSUDRAFT_209619</name>
</gene>
<protein>
    <submittedName>
        <fullName evidence="2">Uncharacterized protein</fullName>
    </submittedName>
</protein>
<keyword evidence="3" id="KW-1185">Reference proteome</keyword>
<organism evidence="2 3">
    <name type="scientific">Hypholoma sublateritium (strain FD-334 SS-4)</name>
    <dbReference type="NCBI Taxonomy" id="945553"/>
    <lineage>
        <taxon>Eukaryota</taxon>
        <taxon>Fungi</taxon>
        <taxon>Dikarya</taxon>
        <taxon>Basidiomycota</taxon>
        <taxon>Agaricomycotina</taxon>
        <taxon>Agaricomycetes</taxon>
        <taxon>Agaricomycetidae</taxon>
        <taxon>Agaricales</taxon>
        <taxon>Agaricineae</taxon>
        <taxon>Strophariaceae</taxon>
        <taxon>Hypholoma</taxon>
    </lineage>
</organism>
<feature type="compositionally biased region" description="Polar residues" evidence="1">
    <location>
        <begin position="108"/>
        <end position="117"/>
    </location>
</feature>
<dbReference type="AlphaFoldDB" id="A0A0D2NXZ0"/>
<sequence length="247" mass="26487">MESNSSTDSPSDFSTLSADTTGETPFDAEHTADEVIIFYRKMSISTTRRLPAENVSEGAALYVFETVKKTTKTMVSHSLTAPAQMLKNSRLGHARNTMRSATRREQADPTSPTSSPQAEMHIPMSAPSPGPVYRPKVQVFSDEMPGWPKYPEARTSNSNRDTATSPPTPSVNHVATHGQATPTNSTFASRAPPLAHPWDTPLVATVNQTPLSTSPPSVFQVAPPDVTVHPSGSFVTTADTLKNPVSG</sequence>
<evidence type="ECO:0000313" key="2">
    <source>
        <dbReference type="EMBL" id="KJA13350.1"/>
    </source>
</evidence>
<dbReference type="Proteomes" id="UP000054270">
    <property type="component" value="Unassembled WGS sequence"/>
</dbReference>
<accession>A0A0D2NXZ0</accession>